<feature type="non-terminal residue" evidence="9">
    <location>
        <position position="123"/>
    </location>
</feature>
<organism evidence="9 10">
    <name type="scientific">Staurois parvus</name>
    <dbReference type="NCBI Taxonomy" id="386267"/>
    <lineage>
        <taxon>Eukaryota</taxon>
        <taxon>Metazoa</taxon>
        <taxon>Chordata</taxon>
        <taxon>Craniata</taxon>
        <taxon>Vertebrata</taxon>
        <taxon>Euteleostomi</taxon>
        <taxon>Amphibia</taxon>
        <taxon>Batrachia</taxon>
        <taxon>Anura</taxon>
        <taxon>Neobatrachia</taxon>
        <taxon>Ranoidea</taxon>
        <taxon>Ranidae</taxon>
        <taxon>Staurois</taxon>
    </lineage>
</organism>
<evidence type="ECO:0000256" key="2">
    <source>
        <dbReference type="ARBA" id="ARBA00022598"/>
    </source>
</evidence>
<evidence type="ECO:0000256" key="3">
    <source>
        <dbReference type="ARBA" id="ARBA00022741"/>
    </source>
</evidence>
<dbReference type="SUPFAM" id="SSF56801">
    <property type="entry name" value="Acetyl-CoA synthetase-like"/>
    <property type="match status" value="1"/>
</dbReference>
<reference evidence="9" key="1">
    <citation type="submission" date="2023-05" db="EMBL/GenBank/DDBJ databases">
        <authorList>
            <person name="Stuckert A."/>
        </authorList>
    </citation>
    <scope>NUCLEOTIDE SEQUENCE</scope>
</reference>
<dbReference type="Pfam" id="PF00501">
    <property type="entry name" value="AMP-binding"/>
    <property type="match status" value="1"/>
</dbReference>
<keyword evidence="4" id="KW-0276">Fatty acid metabolism</keyword>
<dbReference type="InterPro" id="IPR000873">
    <property type="entry name" value="AMP-dep_synth/lig_dom"/>
</dbReference>
<proteinExistence type="inferred from homology"/>
<keyword evidence="3" id="KW-0547">Nucleotide-binding</keyword>
<dbReference type="PANTHER" id="PTHR43605:SF10">
    <property type="entry name" value="ACYL-COA SYNTHETASE MEDIUM CHAIN FAMILY MEMBER 3"/>
    <property type="match status" value="1"/>
</dbReference>
<dbReference type="Proteomes" id="UP001162483">
    <property type="component" value="Unassembled WGS sequence"/>
</dbReference>
<evidence type="ECO:0000256" key="6">
    <source>
        <dbReference type="ARBA" id="ARBA00039009"/>
    </source>
</evidence>
<keyword evidence="4" id="KW-0443">Lipid metabolism</keyword>
<keyword evidence="2" id="KW-0436">Ligase</keyword>
<evidence type="ECO:0000256" key="5">
    <source>
        <dbReference type="ARBA" id="ARBA00022840"/>
    </source>
</evidence>
<dbReference type="EC" id="6.2.1.2" evidence="6"/>
<comment type="caution">
    <text evidence="9">The sequence shown here is derived from an EMBL/GenBank/DDBJ whole genome shotgun (WGS) entry which is preliminary data.</text>
</comment>
<comment type="catalytic activity">
    <reaction evidence="7">
        <text>a medium-chain fatty acid + ATP + CoA = a medium-chain fatty acyl-CoA + AMP + diphosphate</text>
        <dbReference type="Rhea" id="RHEA:48340"/>
        <dbReference type="ChEBI" id="CHEBI:30616"/>
        <dbReference type="ChEBI" id="CHEBI:33019"/>
        <dbReference type="ChEBI" id="CHEBI:57287"/>
        <dbReference type="ChEBI" id="CHEBI:59558"/>
        <dbReference type="ChEBI" id="CHEBI:90546"/>
        <dbReference type="ChEBI" id="CHEBI:456215"/>
        <dbReference type="EC" id="6.2.1.2"/>
    </reaction>
    <physiologicalReaction direction="left-to-right" evidence="7">
        <dbReference type="Rhea" id="RHEA:48341"/>
    </physiologicalReaction>
</comment>
<evidence type="ECO:0000256" key="1">
    <source>
        <dbReference type="ARBA" id="ARBA00006432"/>
    </source>
</evidence>
<evidence type="ECO:0000313" key="10">
    <source>
        <dbReference type="Proteomes" id="UP001162483"/>
    </source>
</evidence>
<sequence length="123" mass="13349">MVMEKRSNGALKELGFYSRKVANILSEACDLKPGDRVIVILPRLPEWWLFNVACLRAALILIPGTTQLTAKDILHRLQTSDAKCIIAHDALAPVIDSIAAQAPCLKNKMVVSGSPRGGVAEFP</sequence>
<keyword evidence="5" id="KW-0067">ATP-binding</keyword>
<accession>A0ABN9H3L4</accession>
<dbReference type="InterPro" id="IPR042099">
    <property type="entry name" value="ANL_N_sf"/>
</dbReference>
<keyword evidence="10" id="KW-1185">Reference proteome</keyword>
<evidence type="ECO:0000256" key="4">
    <source>
        <dbReference type="ARBA" id="ARBA00022832"/>
    </source>
</evidence>
<evidence type="ECO:0000256" key="7">
    <source>
        <dbReference type="ARBA" id="ARBA00048477"/>
    </source>
</evidence>
<name>A0ABN9H3L4_9NEOB</name>
<dbReference type="Gene3D" id="3.40.50.12780">
    <property type="entry name" value="N-terminal domain of ligase-like"/>
    <property type="match status" value="1"/>
</dbReference>
<comment type="similarity">
    <text evidence="1">Belongs to the ATP-dependent AMP-binding enzyme family.</text>
</comment>
<dbReference type="EMBL" id="CATNWA010020049">
    <property type="protein sequence ID" value="CAI9616334.1"/>
    <property type="molecule type" value="Genomic_DNA"/>
</dbReference>
<feature type="domain" description="AMP-dependent synthetase/ligase" evidence="8">
    <location>
        <begin position="16"/>
        <end position="112"/>
    </location>
</feature>
<protein>
    <recommendedName>
        <fullName evidence="6">medium-chain acyl-CoA ligase</fullName>
        <ecNumber evidence="6">6.2.1.2</ecNumber>
    </recommendedName>
</protein>
<dbReference type="InterPro" id="IPR051087">
    <property type="entry name" value="Mitochondrial_ACSM"/>
</dbReference>
<dbReference type="PANTHER" id="PTHR43605">
    <property type="entry name" value="ACYL-COENZYME A SYNTHETASE"/>
    <property type="match status" value="1"/>
</dbReference>
<evidence type="ECO:0000259" key="8">
    <source>
        <dbReference type="Pfam" id="PF00501"/>
    </source>
</evidence>
<evidence type="ECO:0000313" key="9">
    <source>
        <dbReference type="EMBL" id="CAI9616334.1"/>
    </source>
</evidence>
<gene>
    <name evidence="9" type="ORF">SPARVUS_LOCUS15364553</name>
</gene>